<feature type="region of interest" description="Disordered" evidence="8">
    <location>
        <begin position="2482"/>
        <end position="2505"/>
    </location>
</feature>
<dbReference type="GO" id="GO:0060429">
    <property type="term" value="P:epithelium development"/>
    <property type="evidence" value="ECO:0007669"/>
    <property type="project" value="UniProtKB-ARBA"/>
</dbReference>
<dbReference type="GO" id="GO:0016342">
    <property type="term" value="C:catenin complex"/>
    <property type="evidence" value="ECO:0007669"/>
    <property type="project" value="TreeGrafter"/>
</dbReference>
<dbReference type="GO" id="GO:0008013">
    <property type="term" value="F:beta-catenin binding"/>
    <property type="evidence" value="ECO:0007669"/>
    <property type="project" value="TreeGrafter"/>
</dbReference>
<evidence type="ECO:0000259" key="10">
    <source>
        <dbReference type="PROSITE" id="PS50268"/>
    </source>
</evidence>
<feature type="domain" description="Cadherin" evidence="10">
    <location>
        <begin position="2056"/>
        <end position="2153"/>
    </location>
</feature>
<comment type="caution">
    <text evidence="11">The sequence shown here is derived from an EMBL/GenBank/DDBJ whole genome shotgun (WGS) entry which is preliminary data.</text>
</comment>
<dbReference type="PANTHER" id="PTHR24027:SF423">
    <property type="entry name" value="PROTOCADHERIN-16"/>
    <property type="match status" value="1"/>
</dbReference>
<keyword evidence="2 9" id="KW-0812">Transmembrane</keyword>
<feature type="domain" description="Cadherin" evidence="10">
    <location>
        <begin position="1032"/>
        <end position="1159"/>
    </location>
</feature>
<protein>
    <submittedName>
        <fullName evidence="11">Cadherin-like protein 3</fullName>
    </submittedName>
</protein>
<feature type="domain" description="Cadherin" evidence="10">
    <location>
        <begin position="67"/>
        <end position="183"/>
    </location>
</feature>
<dbReference type="SMART" id="SM00112">
    <property type="entry name" value="CA"/>
    <property type="match status" value="14"/>
</dbReference>
<evidence type="ECO:0000256" key="4">
    <source>
        <dbReference type="ARBA" id="ARBA00022837"/>
    </source>
</evidence>
<evidence type="ECO:0000256" key="2">
    <source>
        <dbReference type="ARBA" id="ARBA00022692"/>
    </source>
</evidence>
<reference evidence="11 12" key="1">
    <citation type="journal article" date="2018" name="Gigascience">
        <title>Genomes of trombidid mites reveal novel predicted allergens and laterally-transferred genes associated with secondary metabolism.</title>
        <authorList>
            <person name="Dong X."/>
            <person name="Chaisiri K."/>
            <person name="Xia D."/>
            <person name="Armstrong S.D."/>
            <person name="Fang Y."/>
            <person name="Donnelly M.J."/>
            <person name="Kadowaki T."/>
            <person name="McGarry J.W."/>
            <person name="Darby A.C."/>
            <person name="Makepeace B.L."/>
        </authorList>
    </citation>
    <scope>NUCLEOTIDE SEQUENCE [LARGE SCALE GENOMIC DNA]</scope>
    <source>
        <strain evidence="11">UoL-WK</strain>
    </source>
</reference>
<gene>
    <name evidence="11" type="ORF">B4U79_12376</name>
</gene>
<dbReference type="InterPro" id="IPR027397">
    <property type="entry name" value="Catenin-bd_sf"/>
</dbReference>
<feature type="domain" description="Cadherin" evidence="10">
    <location>
        <begin position="1381"/>
        <end position="1511"/>
    </location>
</feature>
<dbReference type="Gene3D" id="4.10.900.10">
    <property type="entry name" value="TCF3-CBD (Catenin binding domain)"/>
    <property type="match status" value="1"/>
</dbReference>
<dbReference type="GO" id="GO:0016477">
    <property type="term" value="P:cell migration"/>
    <property type="evidence" value="ECO:0007669"/>
    <property type="project" value="TreeGrafter"/>
</dbReference>
<dbReference type="GO" id="GO:0045296">
    <property type="term" value="F:cadherin binding"/>
    <property type="evidence" value="ECO:0007669"/>
    <property type="project" value="TreeGrafter"/>
</dbReference>
<accession>A0A3S3PED3</accession>
<keyword evidence="4 7" id="KW-0106">Calcium</keyword>
<dbReference type="PROSITE" id="PS00232">
    <property type="entry name" value="CADHERIN_1"/>
    <property type="match status" value="5"/>
</dbReference>
<dbReference type="GO" id="GO:0007156">
    <property type="term" value="P:homophilic cell adhesion via plasma membrane adhesion molecules"/>
    <property type="evidence" value="ECO:0007669"/>
    <property type="project" value="InterPro"/>
</dbReference>
<name>A0A3S3PED3_9ACAR</name>
<dbReference type="FunFam" id="2.60.40.60:FF:000020">
    <property type="entry name" value="Dachsous cadherin-related 1b"/>
    <property type="match status" value="1"/>
</dbReference>
<dbReference type="GO" id="GO:0005509">
    <property type="term" value="F:calcium ion binding"/>
    <property type="evidence" value="ECO:0007669"/>
    <property type="project" value="UniProtKB-UniRule"/>
</dbReference>
<dbReference type="CDD" id="cd11304">
    <property type="entry name" value="Cadherin_repeat"/>
    <property type="match status" value="15"/>
</dbReference>
<feature type="region of interest" description="Disordered" evidence="8">
    <location>
        <begin position="2274"/>
        <end position="2297"/>
    </location>
</feature>
<keyword evidence="6 9" id="KW-0472">Membrane</keyword>
<feature type="domain" description="Cadherin" evidence="10">
    <location>
        <begin position="1830"/>
        <end position="1929"/>
    </location>
</feature>
<sequence length="2505" mass="278794">MYRSICHREKDDVLYLDLQVNGTLDRETIANYTLVIEASDGGIPPLKGELTVNITILDVNDNEPIFSQTTYYGSVPENASVGLSLLQVTATDADEGDNGLVTYSLHSRVPPASLSSSLAANSLTHFGINKNTGWIFVARPLDFESKNIHELVVIAKDSGVQPLETSAFVSISVTDVNDNQPSISLLFLTENAKPEVPENARIGDLVARISVNDPDNRDNGALQLDASSSPNSLSPGFNVYLSGSEGHFGLTTQDSIVYLIVVTAPLNRQKKSKYTLTITAMDQGTPPLNASTFFNLEVVDKNYFRTSSTAPPIDPIKKISGKQAEKSLMSSEDTRLAVSNAKSGSTNALFTIDPYSVLRKESPFEIETETPPNFMVIAKKQKKSGNSKGVLRGDLLEFEVEESATIGTEIGSINVLTETKDAIKHHSDCLNGYFVDYMSEKENGDAMLAADYPFLIESNDQSNLNIILAKRLDYETRSEYSFTILTDPAQCTVLLSAADANKPSESHSNYRPLSRIKIRVTDDVKDCQPFDVITKDVIENDISMLEIEVPLSEENMHNKAIDIYSLSELSSAGCYKLKLSYALRSPLISKSVLSQLFAINEKGMLQLLPFDRSLVKDLLQQIELIVIIKAYLHLDNEKLFLNSIAAKVKLIKDEERKINEVGFVNADVYTFDEDCCLPKENIIQLKINISHQNLVIRYHFEDELVNNEQSSHFWLDPETGLLSLKEPFDFETRREFKLNVTASVYSSGRGLTGSTSAAKAAKNGRDTAAAAATRIPMKRISHTFTIKINNVNDERPKFAQRIYSTDVLESLPTNSVLMRLEAHDFDFSSNLTFLIPFGHATSNQFAIDPRSGVLSTKAPLDRERQARYRIPIYVFDDDYKHHDLAIVTINLLDINDNPPLFSNPNQVIKIPENIASGTIFHTLVAFDKDLIIDNSDAGVDINGNSGGNSSNATSSSSSSSSNHLQYRILSGNQANKFTINHHLGHLSTLAPLDRERQEIYHLVIEVSDFLYNSTCNVTIEVMDVNDNAPIFEKSVYYALIDENNLHGGDQVNVLTVKAIDPDFKDKIYYTINATETPEAMYFNIDSFSGLITTTPAALSHAKKSKASEKFRFTSLLRSTNFSFNVYAVDIGFGSYATHTSKASIHVTVVNNQQLQSPRLISYPYIIELNGFKEDYKSGTQIGKLSVEGKSDGEANFVFQVIAENPTLRLTDYFNVDSKTGAITVKRSLASSYFECYVQVQRVGGLVSTTALLQIFISGDAFTSADQKAKRIKGFHYKVELYENVPQGTELINLLTKSKQTLLDSGRYKFEFAYTSVDQNYFHLNPNNGVISVRKVLDYETDPSLIELIVVAKKHRFSFDNPFIFNVSISLLNINDNAPQFTQNHYVATVKESENRGTFVAQISALDIDNVSNFTNDKIFDKRRRNTLTYHILEGNYDNAFIIDPPGSGIVKTNIVLDREIRDFYQLKIVASDEGAAFDARDGRSFGSNLHLTSYCTLEINVIDINDNVPVFPPYQEINVKEDTEIGSIISALTANDVDTFPPLTYVKHKLDMDDSDHIFDIGLYTGKITLKSAISGFERAATPKVYKLNIFASDSLHSAETQVVVKIKRNENEFFTNDSFLVEINPADDECISTSSLNCHIMDISPSRSEYNSHNSQTKVCYLMNSSANQSFSVDRFKGTITNSRNLVNEKSAFYQLSVSAFYCRDNGRIVSEEKARSSIMIRVAGYRRARRIAPIEEANLEVMRDNSGESLLKLSEDRYKFEIIEGNYGNVFALKGGNELIMVKKATRSEYKLHIKSVKSKKNNNSNEVITVNVKVLGKDKESLSPAFRFKVFTIRLKESRAIGEEVIKVKSDDNRVNYRYTLFSGNELNSFRIDSTTGIIYVNNSLNYSVRDYYQLNVLAFNQNGSDVGLAVINIIITNTNNHSPVFALTQYKAVVAENTPVGSKVMKIEAYDEDGSAINYTLIRTIDGLAPFMLDSRTGYLITTEAIDYENFKVDIPLYKLVLKAVDFDHKTSSSEVLVEIQIGSKDEFPPKFTIESYDFKVATSYGLPYVKVGQVAASDADLGPDGNVVYSLRSSSPANAFKKFFLNSTTGLITINALSKEHIPPKYTSLIVSASSGRIDSLSSLAVVEVTIHIIDDLKGVAFDDTENFISSSSSASNPLPTALPGWTLFLIVFLMIITVVLLVSIIVIRLHQQQHQSMVNGLSSVHNFVPGVSTLLRKIGRTNNTINPVSDGVYGQHPANAPPHHHHHHHVQYLVTPSTLPPCYSEVTTTTNVGEGHSASSGRGSAEDEVEEDMDEADEEIRMIIEGNDYYDQCDTSVPTTAEYLARLGVIDHHEEDEDDDRDDVEDELNIPIDDVHSDPGEVKMRPQKLFSSVRSQRPRQPSEEWSKINGSLSSIVQSEEELNGAYNWNYLQDWGPKYQPLSSVFAEIAKLKGGLNLNEGQSFDNNLNKVETASTISTSTAGSSHSHYRKNVSDILMAPPQPQPRPRQQLLSELSRIAR</sequence>
<feature type="domain" description="Cadherin" evidence="10">
    <location>
        <begin position="1511"/>
        <end position="1620"/>
    </location>
</feature>
<dbReference type="Proteomes" id="UP000285301">
    <property type="component" value="Unassembled WGS sequence"/>
</dbReference>
<proteinExistence type="predicted"/>
<dbReference type="PRINTS" id="PR00205">
    <property type="entry name" value="CADHERIN"/>
</dbReference>
<dbReference type="OrthoDB" id="6252479at2759"/>
<dbReference type="PANTHER" id="PTHR24027">
    <property type="entry name" value="CADHERIN-23"/>
    <property type="match status" value="1"/>
</dbReference>
<feature type="domain" description="Cadherin" evidence="10">
    <location>
        <begin position="18"/>
        <end position="66"/>
    </location>
</feature>
<evidence type="ECO:0000256" key="6">
    <source>
        <dbReference type="ARBA" id="ARBA00023136"/>
    </source>
</evidence>
<feature type="domain" description="Cadherin" evidence="10">
    <location>
        <begin position="902"/>
        <end position="1031"/>
    </location>
</feature>
<dbReference type="Pfam" id="PF00028">
    <property type="entry name" value="Cadherin"/>
    <property type="match status" value="9"/>
</dbReference>
<keyword evidence="3" id="KW-0677">Repeat</keyword>
<keyword evidence="5 9" id="KW-1133">Transmembrane helix</keyword>
<evidence type="ECO:0000256" key="5">
    <source>
        <dbReference type="ARBA" id="ARBA00022989"/>
    </source>
</evidence>
<dbReference type="PROSITE" id="PS50268">
    <property type="entry name" value="CADHERIN_2"/>
    <property type="match status" value="14"/>
</dbReference>
<evidence type="ECO:0000256" key="3">
    <source>
        <dbReference type="ARBA" id="ARBA00022737"/>
    </source>
</evidence>
<feature type="domain" description="Cadherin" evidence="10">
    <location>
        <begin position="195"/>
        <end position="313"/>
    </location>
</feature>
<comment type="subcellular location">
    <subcellularLocation>
        <location evidence="1">Membrane</location>
    </subcellularLocation>
</comment>
<feature type="domain" description="Cadherin" evidence="10">
    <location>
        <begin position="799"/>
        <end position="901"/>
    </location>
</feature>
<dbReference type="Gene3D" id="2.60.40.60">
    <property type="entry name" value="Cadherins"/>
    <property type="match status" value="14"/>
</dbReference>
<organism evidence="11 12">
    <name type="scientific">Dinothrombium tinctorium</name>
    <dbReference type="NCBI Taxonomy" id="1965070"/>
    <lineage>
        <taxon>Eukaryota</taxon>
        <taxon>Metazoa</taxon>
        <taxon>Ecdysozoa</taxon>
        <taxon>Arthropoda</taxon>
        <taxon>Chelicerata</taxon>
        <taxon>Arachnida</taxon>
        <taxon>Acari</taxon>
        <taxon>Acariformes</taxon>
        <taxon>Trombidiformes</taxon>
        <taxon>Prostigmata</taxon>
        <taxon>Anystina</taxon>
        <taxon>Parasitengona</taxon>
        <taxon>Trombidioidea</taxon>
        <taxon>Trombidiidae</taxon>
        <taxon>Dinothrombium</taxon>
    </lineage>
</organism>
<feature type="compositionally biased region" description="Polar residues" evidence="8">
    <location>
        <begin position="2274"/>
        <end position="2288"/>
    </location>
</feature>
<evidence type="ECO:0000313" key="11">
    <source>
        <dbReference type="EMBL" id="RWS13519.1"/>
    </source>
</evidence>
<evidence type="ECO:0000256" key="8">
    <source>
        <dbReference type="SAM" id="MobiDB-lite"/>
    </source>
</evidence>
<feature type="domain" description="Cadherin" evidence="10">
    <location>
        <begin position="1930"/>
        <end position="2036"/>
    </location>
</feature>
<dbReference type="SUPFAM" id="SSF49313">
    <property type="entry name" value="Cadherin-like"/>
    <property type="match status" value="14"/>
</dbReference>
<keyword evidence="12" id="KW-1185">Reference proteome</keyword>
<evidence type="ECO:0000313" key="12">
    <source>
        <dbReference type="Proteomes" id="UP000285301"/>
    </source>
</evidence>
<dbReference type="InterPro" id="IPR039808">
    <property type="entry name" value="Cadherin"/>
</dbReference>
<dbReference type="STRING" id="1965070.A0A3S3PED3"/>
<dbReference type="GO" id="GO:0009887">
    <property type="term" value="P:animal organ morphogenesis"/>
    <property type="evidence" value="ECO:0007669"/>
    <property type="project" value="UniProtKB-ARBA"/>
</dbReference>
<feature type="domain" description="Cadherin" evidence="10">
    <location>
        <begin position="1272"/>
        <end position="1380"/>
    </location>
</feature>
<evidence type="ECO:0000256" key="7">
    <source>
        <dbReference type="PROSITE-ProRule" id="PRU00043"/>
    </source>
</evidence>
<feature type="domain" description="Cadherin" evidence="10">
    <location>
        <begin position="392"/>
        <end position="531"/>
    </location>
</feature>
<dbReference type="InterPro" id="IPR015919">
    <property type="entry name" value="Cadherin-like_sf"/>
</dbReference>
<evidence type="ECO:0000256" key="1">
    <source>
        <dbReference type="ARBA" id="ARBA00004370"/>
    </source>
</evidence>
<feature type="domain" description="Cadherin" evidence="10">
    <location>
        <begin position="664"/>
        <end position="798"/>
    </location>
</feature>
<feature type="transmembrane region" description="Helical" evidence="9">
    <location>
        <begin position="2171"/>
        <end position="2193"/>
    </location>
</feature>
<dbReference type="EMBL" id="NCKU01000963">
    <property type="protein sequence ID" value="RWS13519.1"/>
    <property type="molecule type" value="Genomic_DNA"/>
</dbReference>
<dbReference type="InterPro" id="IPR002126">
    <property type="entry name" value="Cadherin-like_dom"/>
</dbReference>
<evidence type="ECO:0000256" key="9">
    <source>
        <dbReference type="SAM" id="Phobius"/>
    </source>
</evidence>
<dbReference type="InterPro" id="IPR020894">
    <property type="entry name" value="Cadherin_CS"/>
</dbReference>